<dbReference type="InterPro" id="IPR020904">
    <property type="entry name" value="Sc_DH/Rdtase_CS"/>
</dbReference>
<sequence length="325" mass="34823">MQSNVREMVMKLVTTLVLPLVAFLFCSTTASAEQADKKAVLVTGATSGIGRNIAESLARNGFFVYAGARKKQDMDELNALENIAAVRLDVTVQEDVDSAVMQIQAAGRGLYGVVNNAGVLAAGPLTEMDVDQVRWQFEVNVFGVHRVTNAFRPLLVKSAGRIVNIGSIAGNIGIKYLGAYSMTKHAMEAYTDSLASEMALLGVGVSIVQPGDFSSNIWNEAIAQGETGGLVQQSSPFKTDISQWIARVAAMKTKQPDAVSVAVRHALSAEVPRRRYLVVPDAAEAEWVIGSAVTRLAEMNTDQDHAFTASQLADMLEASMNELAD</sequence>
<comment type="similarity">
    <text evidence="1 2">Belongs to the short-chain dehydrogenases/reductases (SDR) family.</text>
</comment>
<proteinExistence type="inferred from homology"/>
<dbReference type="Proteomes" id="UP000323708">
    <property type="component" value="Unassembled WGS sequence"/>
</dbReference>
<dbReference type="CDD" id="cd05374">
    <property type="entry name" value="17beta-HSD-like_SDR_c"/>
    <property type="match status" value="1"/>
</dbReference>
<evidence type="ECO:0000256" key="2">
    <source>
        <dbReference type="RuleBase" id="RU000363"/>
    </source>
</evidence>
<dbReference type="Gene3D" id="3.40.50.720">
    <property type="entry name" value="NAD(P)-binding Rossmann-like Domain"/>
    <property type="match status" value="1"/>
</dbReference>
<reference evidence="5 6" key="1">
    <citation type="submission" date="2019-09" db="EMBL/GenBank/DDBJ databases">
        <authorList>
            <person name="Chen X.-Y."/>
        </authorList>
    </citation>
    <scope>NUCLEOTIDE SEQUENCE [LARGE SCALE GENOMIC DNA]</scope>
    <source>
        <strain evidence="5 6">NY5</strain>
    </source>
</reference>
<feature type="chain" id="PRO_5022853099" evidence="3">
    <location>
        <begin position="33"/>
        <end position="325"/>
    </location>
</feature>
<evidence type="ECO:0000313" key="5">
    <source>
        <dbReference type="EMBL" id="KAA1191969.1"/>
    </source>
</evidence>
<name>A0A5B0X1I1_9GAMM</name>
<dbReference type="PANTHER" id="PTHR43313:SF1">
    <property type="entry name" value="3BETA-HYDROXYSTEROID DEHYDROGENASE DHS-16"/>
    <property type="match status" value="1"/>
</dbReference>
<dbReference type="PRINTS" id="PR00081">
    <property type="entry name" value="GDHRDH"/>
</dbReference>
<dbReference type="SMART" id="SM00822">
    <property type="entry name" value="PKS_KR"/>
    <property type="match status" value="1"/>
</dbReference>
<feature type="domain" description="Ketoreductase" evidence="4">
    <location>
        <begin position="38"/>
        <end position="216"/>
    </location>
</feature>
<evidence type="ECO:0000259" key="4">
    <source>
        <dbReference type="SMART" id="SM00822"/>
    </source>
</evidence>
<evidence type="ECO:0000313" key="6">
    <source>
        <dbReference type="Proteomes" id="UP000323708"/>
    </source>
</evidence>
<dbReference type="PRINTS" id="PR00080">
    <property type="entry name" value="SDRFAMILY"/>
</dbReference>
<dbReference type="PROSITE" id="PS00061">
    <property type="entry name" value="ADH_SHORT"/>
    <property type="match status" value="1"/>
</dbReference>
<dbReference type="PANTHER" id="PTHR43313">
    <property type="entry name" value="SHORT-CHAIN DEHYDROGENASE/REDUCTASE FAMILY 9C"/>
    <property type="match status" value="1"/>
</dbReference>
<organism evidence="5 6">
    <name type="scientific">Pseudohalioglobus sediminis</name>
    <dbReference type="NCBI Taxonomy" id="2606449"/>
    <lineage>
        <taxon>Bacteria</taxon>
        <taxon>Pseudomonadati</taxon>
        <taxon>Pseudomonadota</taxon>
        <taxon>Gammaproteobacteria</taxon>
        <taxon>Cellvibrionales</taxon>
        <taxon>Halieaceae</taxon>
        <taxon>Pseudohalioglobus</taxon>
    </lineage>
</organism>
<gene>
    <name evidence="5" type="ORF">F0M18_10625</name>
</gene>
<dbReference type="InterPro" id="IPR036291">
    <property type="entry name" value="NAD(P)-bd_dom_sf"/>
</dbReference>
<evidence type="ECO:0000256" key="3">
    <source>
        <dbReference type="SAM" id="SignalP"/>
    </source>
</evidence>
<dbReference type="EMBL" id="VTUX01000004">
    <property type="protein sequence ID" value="KAA1191969.1"/>
    <property type="molecule type" value="Genomic_DNA"/>
</dbReference>
<dbReference type="GO" id="GO:0016491">
    <property type="term" value="F:oxidoreductase activity"/>
    <property type="evidence" value="ECO:0007669"/>
    <property type="project" value="TreeGrafter"/>
</dbReference>
<protein>
    <submittedName>
        <fullName evidence="5">SDR family oxidoreductase</fullName>
    </submittedName>
</protein>
<accession>A0A5B0X1I1</accession>
<dbReference type="GO" id="GO:0008202">
    <property type="term" value="P:steroid metabolic process"/>
    <property type="evidence" value="ECO:0007669"/>
    <property type="project" value="TreeGrafter"/>
</dbReference>
<dbReference type="SUPFAM" id="SSF51735">
    <property type="entry name" value="NAD(P)-binding Rossmann-fold domains"/>
    <property type="match status" value="1"/>
</dbReference>
<comment type="caution">
    <text evidence="5">The sequence shown here is derived from an EMBL/GenBank/DDBJ whole genome shotgun (WGS) entry which is preliminary data.</text>
</comment>
<dbReference type="InterPro" id="IPR002347">
    <property type="entry name" value="SDR_fam"/>
</dbReference>
<dbReference type="InterPro" id="IPR057326">
    <property type="entry name" value="KR_dom"/>
</dbReference>
<dbReference type="Pfam" id="PF00106">
    <property type="entry name" value="adh_short"/>
    <property type="match status" value="1"/>
</dbReference>
<keyword evidence="3" id="KW-0732">Signal</keyword>
<evidence type="ECO:0000256" key="1">
    <source>
        <dbReference type="ARBA" id="ARBA00006484"/>
    </source>
</evidence>
<dbReference type="AlphaFoldDB" id="A0A5B0X1I1"/>
<keyword evidence="6" id="KW-1185">Reference proteome</keyword>
<feature type="signal peptide" evidence="3">
    <location>
        <begin position="1"/>
        <end position="32"/>
    </location>
</feature>